<feature type="domain" description="Transketolase-like pyrimidine-binding" evidence="1">
    <location>
        <begin position="52"/>
        <end position="111"/>
    </location>
</feature>
<dbReference type="InterPro" id="IPR005475">
    <property type="entry name" value="Transketolase-like_Pyr-bd"/>
</dbReference>
<sequence>RVGERRLGAVPDRIVLNGRTHLRWKFGGDTRVLLLGHHDTVWPIGSITTHPFSVADGVLRGPGCFDMKAGLAMAGMHPVVAMYATFLNRGFDQLLMDVALHVMSTTTVTGTSSTSVVNTVCSARNGSPVACTRWTLSNRPSSVETRGYASVRRLPVTIAAGLPARSVKRLLTCCTTKSSTLPEASGLGVSTTAESNVASASALRSRTSSSPLEVLRVRAHSSASASICRSTP</sequence>
<evidence type="ECO:0000313" key="3">
    <source>
        <dbReference type="Proteomes" id="UP001597045"/>
    </source>
</evidence>
<evidence type="ECO:0000259" key="1">
    <source>
        <dbReference type="Pfam" id="PF02779"/>
    </source>
</evidence>
<dbReference type="Proteomes" id="UP001597045">
    <property type="component" value="Unassembled WGS sequence"/>
</dbReference>
<accession>A0ABW3MPH2</accession>
<comment type="caution">
    <text evidence="2">The sequence shown here is derived from an EMBL/GenBank/DDBJ whole genome shotgun (WGS) entry which is preliminary data.</text>
</comment>
<dbReference type="InterPro" id="IPR029061">
    <property type="entry name" value="THDP-binding"/>
</dbReference>
<dbReference type="SUPFAM" id="SSF52518">
    <property type="entry name" value="Thiamin diphosphate-binding fold (THDP-binding)"/>
    <property type="match status" value="1"/>
</dbReference>
<keyword evidence="3" id="KW-1185">Reference proteome</keyword>
<dbReference type="Pfam" id="PF02779">
    <property type="entry name" value="Transket_pyr"/>
    <property type="match status" value="1"/>
</dbReference>
<feature type="non-terminal residue" evidence="2">
    <location>
        <position position="1"/>
    </location>
</feature>
<dbReference type="EMBL" id="JBHTIS010003295">
    <property type="protein sequence ID" value="MFD1051055.1"/>
    <property type="molecule type" value="Genomic_DNA"/>
</dbReference>
<dbReference type="SUPFAM" id="SSF53187">
    <property type="entry name" value="Zn-dependent exopeptidases"/>
    <property type="match status" value="1"/>
</dbReference>
<organism evidence="2 3">
    <name type="scientific">Kibdelosporangium lantanae</name>
    <dbReference type="NCBI Taxonomy" id="1497396"/>
    <lineage>
        <taxon>Bacteria</taxon>
        <taxon>Bacillati</taxon>
        <taxon>Actinomycetota</taxon>
        <taxon>Actinomycetes</taxon>
        <taxon>Pseudonocardiales</taxon>
        <taxon>Pseudonocardiaceae</taxon>
        <taxon>Kibdelosporangium</taxon>
    </lineage>
</organism>
<name>A0ABW3MPH2_9PSEU</name>
<proteinExistence type="predicted"/>
<reference evidence="3" key="1">
    <citation type="journal article" date="2019" name="Int. J. Syst. Evol. Microbiol.">
        <title>The Global Catalogue of Microorganisms (GCM) 10K type strain sequencing project: providing services to taxonomists for standard genome sequencing and annotation.</title>
        <authorList>
            <consortium name="The Broad Institute Genomics Platform"/>
            <consortium name="The Broad Institute Genome Sequencing Center for Infectious Disease"/>
            <person name="Wu L."/>
            <person name="Ma J."/>
        </authorList>
    </citation>
    <scope>NUCLEOTIDE SEQUENCE [LARGE SCALE GENOMIC DNA]</scope>
    <source>
        <strain evidence="3">JCM 31486</strain>
    </source>
</reference>
<dbReference type="Gene3D" id="3.40.630.10">
    <property type="entry name" value="Zn peptidases"/>
    <property type="match status" value="1"/>
</dbReference>
<feature type="non-terminal residue" evidence="2">
    <location>
        <position position="232"/>
    </location>
</feature>
<evidence type="ECO:0000313" key="2">
    <source>
        <dbReference type="EMBL" id="MFD1051055.1"/>
    </source>
</evidence>
<gene>
    <name evidence="2" type="ORF">ACFQ1S_38760</name>
</gene>
<protein>
    <recommendedName>
        <fullName evidence="1">Transketolase-like pyrimidine-binding domain-containing protein</fullName>
    </recommendedName>
</protein>